<protein>
    <submittedName>
        <fullName evidence="2">Uncharacterized protein</fullName>
    </submittedName>
</protein>
<evidence type="ECO:0000313" key="3">
    <source>
        <dbReference type="Proteomes" id="UP001177670"/>
    </source>
</evidence>
<reference evidence="2" key="1">
    <citation type="submission" date="2021-10" db="EMBL/GenBank/DDBJ databases">
        <title>Melipona bicolor Genome sequencing and assembly.</title>
        <authorList>
            <person name="Araujo N.S."/>
            <person name="Arias M.C."/>
        </authorList>
    </citation>
    <scope>NUCLEOTIDE SEQUENCE</scope>
    <source>
        <strain evidence="2">USP_2M_L1-L4_2017</strain>
        <tissue evidence="2">Whole body</tissue>
    </source>
</reference>
<proteinExistence type="predicted"/>
<keyword evidence="3" id="KW-1185">Reference proteome</keyword>
<dbReference type="EMBL" id="JAHYIQ010000008">
    <property type="protein sequence ID" value="KAK1129361.1"/>
    <property type="molecule type" value="Genomic_DNA"/>
</dbReference>
<accession>A0AA40KQS6</accession>
<gene>
    <name evidence="2" type="ORF">K0M31_019095</name>
</gene>
<name>A0AA40KQS6_9HYME</name>
<comment type="caution">
    <text evidence="2">The sequence shown here is derived from an EMBL/GenBank/DDBJ whole genome shotgun (WGS) entry which is preliminary data.</text>
</comment>
<feature type="compositionally biased region" description="Polar residues" evidence="1">
    <location>
        <begin position="136"/>
        <end position="147"/>
    </location>
</feature>
<feature type="region of interest" description="Disordered" evidence="1">
    <location>
        <begin position="82"/>
        <end position="147"/>
    </location>
</feature>
<dbReference type="Proteomes" id="UP001177670">
    <property type="component" value="Unassembled WGS sequence"/>
</dbReference>
<sequence>MSEIVFSGNLSISRRIANLKERFVKKRFFSFGEKKSIDILSIGGNAVAKTLGQKAKRLTDIISDLLDCTGLQHLGLEQGASQGWGGLPRGSLPPHCLPPPPGHHSHTHPPAAGASAFNPFHHSIEQRSPRLPGPNSGKSLNCQLETE</sequence>
<dbReference type="AlphaFoldDB" id="A0AA40KQS6"/>
<evidence type="ECO:0000313" key="2">
    <source>
        <dbReference type="EMBL" id="KAK1129361.1"/>
    </source>
</evidence>
<organism evidence="2 3">
    <name type="scientific">Melipona bicolor</name>
    <dbReference type="NCBI Taxonomy" id="60889"/>
    <lineage>
        <taxon>Eukaryota</taxon>
        <taxon>Metazoa</taxon>
        <taxon>Ecdysozoa</taxon>
        <taxon>Arthropoda</taxon>
        <taxon>Hexapoda</taxon>
        <taxon>Insecta</taxon>
        <taxon>Pterygota</taxon>
        <taxon>Neoptera</taxon>
        <taxon>Endopterygota</taxon>
        <taxon>Hymenoptera</taxon>
        <taxon>Apocrita</taxon>
        <taxon>Aculeata</taxon>
        <taxon>Apoidea</taxon>
        <taxon>Anthophila</taxon>
        <taxon>Apidae</taxon>
        <taxon>Melipona</taxon>
    </lineage>
</organism>
<evidence type="ECO:0000256" key="1">
    <source>
        <dbReference type="SAM" id="MobiDB-lite"/>
    </source>
</evidence>